<organism evidence="7 8">
    <name type="scientific">Shouchella lonarensis</name>
    <dbReference type="NCBI Taxonomy" id="1464122"/>
    <lineage>
        <taxon>Bacteria</taxon>
        <taxon>Bacillati</taxon>
        <taxon>Bacillota</taxon>
        <taxon>Bacilli</taxon>
        <taxon>Bacillales</taxon>
        <taxon>Bacillaceae</taxon>
        <taxon>Shouchella</taxon>
    </lineage>
</organism>
<protein>
    <submittedName>
        <fullName evidence="7">NTE family protein</fullName>
    </submittedName>
</protein>
<dbReference type="STRING" id="1464122.SAMN05421737_107155"/>
<evidence type="ECO:0000256" key="1">
    <source>
        <dbReference type="ARBA" id="ARBA00006636"/>
    </source>
</evidence>
<dbReference type="Gene3D" id="3.40.1090.10">
    <property type="entry name" value="Cytosolic phospholipase A2 catalytic domain"/>
    <property type="match status" value="1"/>
</dbReference>
<dbReference type="InterPro" id="IPR016035">
    <property type="entry name" value="Acyl_Trfase/lysoPLipase"/>
</dbReference>
<dbReference type="EMBL" id="FMYM01000007">
    <property type="protein sequence ID" value="SDC34496.1"/>
    <property type="molecule type" value="Genomic_DNA"/>
</dbReference>
<dbReference type="InterPro" id="IPR002641">
    <property type="entry name" value="PNPLA_dom"/>
</dbReference>
<keyword evidence="8" id="KW-1185">Reference proteome</keyword>
<dbReference type="PANTHER" id="PTHR14226:SF76">
    <property type="entry name" value="NTE FAMILY PROTEIN RSSA"/>
    <property type="match status" value="1"/>
</dbReference>
<dbReference type="GO" id="GO:0004622">
    <property type="term" value="F:phosphatidylcholine lysophospholipase activity"/>
    <property type="evidence" value="ECO:0007669"/>
    <property type="project" value="InterPro"/>
</dbReference>
<dbReference type="GO" id="GO:0046470">
    <property type="term" value="P:phosphatidylcholine metabolic process"/>
    <property type="evidence" value="ECO:0007669"/>
    <property type="project" value="InterPro"/>
</dbReference>
<evidence type="ECO:0000313" key="8">
    <source>
        <dbReference type="Proteomes" id="UP000242662"/>
    </source>
</evidence>
<reference evidence="8" key="1">
    <citation type="submission" date="2016-09" db="EMBL/GenBank/DDBJ databases">
        <authorList>
            <person name="Varghese N."/>
            <person name="Submissions S."/>
        </authorList>
    </citation>
    <scope>NUCLEOTIDE SEQUENCE [LARGE SCALE GENOMIC DNA]</scope>
    <source>
        <strain evidence="8">25nlg</strain>
    </source>
</reference>
<evidence type="ECO:0000256" key="3">
    <source>
        <dbReference type="ARBA" id="ARBA00022963"/>
    </source>
</evidence>
<dbReference type="SUPFAM" id="SSF52151">
    <property type="entry name" value="FabD/lysophospholipase-like"/>
    <property type="match status" value="1"/>
</dbReference>
<comment type="caution">
    <text evidence="5">Lacks conserved residue(s) required for the propagation of feature annotation.</text>
</comment>
<dbReference type="InterPro" id="IPR001423">
    <property type="entry name" value="LysoPLipase_patatin_CS"/>
</dbReference>
<keyword evidence="4 5" id="KW-0443">Lipid metabolism</keyword>
<keyword evidence="2 5" id="KW-0378">Hydrolase</keyword>
<dbReference type="GO" id="GO:0016042">
    <property type="term" value="P:lipid catabolic process"/>
    <property type="evidence" value="ECO:0007669"/>
    <property type="project" value="UniProtKB-UniRule"/>
</dbReference>
<accession>A0A1G6KVS1</accession>
<comment type="similarity">
    <text evidence="1">Belongs to the NTE family.</text>
</comment>
<dbReference type="RefSeq" id="WP_090775961.1">
    <property type="nucleotide sequence ID" value="NZ_FMYM01000007.1"/>
</dbReference>
<dbReference type="PROSITE" id="PS01237">
    <property type="entry name" value="UPF0028"/>
    <property type="match status" value="1"/>
</dbReference>
<dbReference type="OrthoDB" id="9770965at2"/>
<dbReference type="PANTHER" id="PTHR14226">
    <property type="entry name" value="NEUROPATHY TARGET ESTERASE/SWISS CHEESE D.MELANOGASTER"/>
    <property type="match status" value="1"/>
</dbReference>
<evidence type="ECO:0000256" key="4">
    <source>
        <dbReference type="ARBA" id="ARBA00023098"/>
    </source>
</evidence>
<feature type="short sequence motif" description="GXSXG" evidence="5">
    <location>
        <begin position="40"/>
        <end position="44"/>
    </location>
</feature>
<dbReference type="InterPro" id="IPR050301">
    <property type="entry name" value="NTE"/>
</dbReference>
<feature type="short sequence motif" description="DGA/G" evidence="5">
    <location>
        <begin position="154"/>
        <end position="156"/>
    </location>
</feature>
<name>A0A1G6KVS1_9BACI</name>
<gene>
    <name evidence="7" type="ORF">SAMN05421737_107155</name>
</gene>
<evidence type="ECO:0000256" key="5">
    <source>
        <dbReference type="PROSITE-ProRule" id="PRU01161"/>
    </source>
</evidence>
<sequence>MQRRPKIGLALGSGGARGFAHIGVLKTLVEEQIPIDFIAGSSMGALVATMYGTGHTVETMETFAKLFKRKDYIDFTVSKQGLIAGKKIETLIRMLAKNGYLEALDPPVCVVATDLNAGERVILKSGDVARAVRASMSIPGIFVPVMMNGRLLVDGGVVERVPVSVVRDMGADVVIAVDVSFFRSTLSSPSVYEILMQTMDIMGRELARGQIHLGDIHIRPILKHSAPLDFSQTSQLIEQGAEACRAELPMIKALLKEWR</sequence>
<evidence type="ECO:0000313" key="7">
    <source>
        <dbReference type="EMBL" id="SDC34496.1"/>
    </source>
</evidence>
<feature type="active site" description="Proton acceptor" evidence="5">
    <location>
        <position position="154"/>
    </location>
</feature>
<feature type="domain" description="PNPLA" evidence="6">
    <location>
        <begin position="9"/>
        <end position="167"/>
    </location>
</feature>
<proteinExistence type="inferred from homology"/>
<keyword evidence="3 5" id="KW-0442">Lipid degradation</keyword>
<dbReference type="AlphaFoldDB" id="A0A1G6KVS1"/>
<evidence type="ECO:0000256" key="2">
    <source>
        <dbReference type="ARBA" id="ARBA00022801"/>
    </source>
</evidence>
<feature type="active site" description="Nucleophile" evidence="5">
    <location>
        <position position="42"/>
    </location>
</feature>
<dbReference type="Pfam" id="PF01734">
    <property type="entry name" value="Patatin"/>
    <property type="match status" value="1"/>
</dbReference>
<dbReference type="PROSITE" id="PS51635">
    <property type="entry name" value="PNPLA"/>
    <property type="match status" value="1"/>
</dbReference>
<evidence type="ECO:0000259" key="6">
    <source>
        <dbReference type="PROSITE" id="PS51635"/>
    </source>
</evidence>
<dbReference type="Proteomes" id="UP000242662">
    <property type="component" value="Unassembled WGS sequence"/>
</dbReference>